<proteinExistence type="predicted"/>
<dbReference type="SUPFAM" id="SSF50370">
    <property type="entry name" value="Ricin B-like lectins"/>
    <property type="match status" value="1"/>
</dbReference>
<dbReference type="InterPro" id="IPR035992">
    <property type="entry name" value="Ricin_B-like_lectins"/>
</dbReference>
<name>A0ABM7RA32_9BACT</name>
<dbReference type="EMBL" id="AP024702">
    <property type="protein sequence ID" value="BCX48197.1"/>
    <property type="molecule type" value="Genomic_DNA"/>
</dbReference>
<dbReference type="Gene3D" id="2.80.10.50">
    <property type="match status" value="1"/>
</dbReference>
<organism evidence="2 3">
    <name type="scientific">Haloferula helveola</name>
    <dbReference type="NCBI Taxonomy" id="490095"/>
    <lineage>
        <taxon>Bacteria</taxon>
        <taxon>Pseudomonadati</taxon>
        <taxon>Verrucomicrobiota</taxon>
        <taxon>Verrucomicrobiia</taxon>
        <taxon>Verrucomicrobiales</taxon>
        <taxon>Verrucomicrobiaceae</taxon>
        <taxon>Haloferula</taxon>
    </lineage>
</organism>
<evidence type="ECO:0000259" key="1">
    <source>
        <dbReference type="SMART" id="SM00458"/>
    </source>
</evidence>
<dbReference type="Proteomes" id="UP001374893">
    <property type="component" value="Chromosome"/>
</dbReference>
<gene>
    <name evidence="2" type="ORF">HAHE_21050</name>
</gene>
<sequence>MNARTARAAALFLAVATIGCSEPGTDAPDRDPETSESTVELPPVDTPLMLRAKHSDSCLTLEDTSVIQRAHGGGGQIWTLERDDDGRWKILFNGLVLGATGEDDGSSVIVATDEGQPSQRWRFQAIDESYYRIINAGSGRLLEVADESTADSAPIQVRQETGASNQAWGIQVED</sequence>
<dbReference type="Pfam" id="PF14200">
    <property type="entry name" value="RicinB_lectin_2"/>
    <property type="match status" value="1"/>
</dbReference>
<feature type="domain" description="Ricin B lectin" evidence="1">
    <location>
        <begin position="46"/>
        <end position="171"/>
    </location>
</feature>
<evidence type="ECO:0000313" key="2">
    <source>
        <dbReference type="EMBL" id="BCX48197.1"/>
    </source>
</evidence>
<dbReference type="SMART" id="SM00458">
    <property type="entry name" value="RICIN"/>
    <property type="match status" value="1"/>
</dbReference>
<dbReference type="InterPro" id="IPR000772">
    <property type="entry name" value="Ricin_B_lectin"/>
</dbReference>
<accession>A0ABM7RA32</accession>
<reference evidence="2 3" key="1">
    <citation type="submission" date="2021-06" db="EMBL/GenBank/DDBJ databases">
        <title>Complete genome of Haloferula helveola possessing various polysaccharide degrading enzymes.</title>
        <authorList>
            <person name="Takami H."/>
            <person name="Huang C."/>
            <person name="Hamasaki K."/>
        </authorList>
    </citation>
    <scope>NUCLEOTIDE SEQUENCE [LARGE SCALE GENOMIC DNA]</scope>
    <source>
        <strain evidence="2 3">CN-1</strain>
    </source>
</reference>
<dbReference type="CDD" id="cd00161">
    <property type="entry name" value="beta-trefoil_Ricin-like"/>
    <property type="match status" value="1"/>
</dbReference>
<protein>
    <recommendedName>
        <fullName evidence="1">Ricin B lectin domain-containing protein</fullName>
    </recommendedName>
</protein>
<keyword evidence="3" id="KW-1185">Reference proteome</keyword>
<dbReference type="PROSITE" id="PS50231">
    <property type="entry name" value="RICIN_B_LECTIN"/>
    <property type="match status" value="1"/>
</dbReference>
<evidence type="ECO:0000313" key="3">
    <source>
        <dbReference type="Proteomes" id="UP001374893"/>
    </source>
</evidence>
<dbReference type="RefSeq" id="WP_338684251.1">
    <property type="nucleotide sequence ID" value="NZ_AP024702.1"/>
</dbReference>
<dbReference type="PROSITE" id="PS51257">
    <property type="entry name" value="PROKAR_LIPOPROTEIN"/>
    <property type="match status" value="1"/>
</dbReference>